<feature type="region of interest" description="Disordered" evidence="1">
    <location>
        <begin position="1"/>
        <end position="175"/>
    </location>
</feature>
<sequence length="175" mass="19418">MPSECLAFDGSPAGDADGSSPAAGLGAVSLEPGATRLSAGPRTSPLEHTHWRHARSPRRRDGGSAPPGLRNRHRRLQLHGRRPRAQRSERLGRRAGDSMERRRGAIQGRRAGKSPRRLRAPFLGDALKKIDRTTSKRGGAKKKKKKREGRGERRRPRGGAKRQSPKRRRRSGRRS</sequence>
<feature type="compositionally biased region" description="Basic and acidic residues" evidence="1">
    <location>
        <begin position="86"/>
        <end position="103"/>
    </location>
</feature>
<feature type="compositionally biased region" description="Low complexity" evidence="1">
    <location>
        <begin position="9"/>
        <end position="27"/>
    </location>
</feature>
<feature type="compositionally biased region" description="Basic residues" evidence="1">
    <location>
        <begin position="70"/>
        <end position="85"/>
    </location>
</feature>
<evidence type="ECO:0000256" key="1">
    <source>
        <dbReference type="SAM" id="MobiDB-lite"/>
    </source>
</evidence>
<dbReference type="Proteomes" id="UP000673691">
    <property type="component" value="Unassembled WGS sequence"/>
</dbReference>
<dbReference type="EMBL" id="JAEFCI010000660">
    <property type="protein sequence ID" value="KAG5463402.1"/>
    <property type="molecule type" value="Genomic_DNA"/>
</dbReference>
<name>A0A8H8DMK7_9FUNG</name>
<feature type="compositionally biased region" description="Basic residues" evidence="1">
    <location>
        <begin position="138"/>
        <end position="175"/>
    </location>
</feature>
<accession>A0A8H8DMK7</accession>
<protein>
    <submittedName>
        <fullName evidence="2">Uncharacterized protein</fullName>
    </submittedName>
</protein>
<proteinExistence type="predicted"/>
<comment type="caution">
    <text evidence="2">The sequence shown here is derived from an EMBL/GenBank/DDBJ whole genome shotgun (WGS) entry which is preliminary data.</text>
</comment>
<gene>
    <name evidence="2" type="ORF">BJ554DRAFT_7871</name>
</gene>
<organism evidence="2 3">
    <name type="scientific">Olpidium bornovanus</name>
    <dbReference type="NCBI Taxonomy" id="278681"/>
    <lineage>
        <taxon>Eukaryota</taxon>
        <taxon>Fungi</taxon>
        <taxon>Fungi incertae sedis</taxon>
        <taxon>Olpidiomycota</taxon>
        <taxon>Olpidiomycotina</taxon>
        <taxon>Olpidiomycetes</taxon>
        <taxon>Olpidiales</taxon>
        <taxon>Olpidiaceae</taxon>
        <taxon>Olpidium</taxon>
    </lineage>
</organism>
<feature type="compositionally biased region" description="Basic residues" evidence="1">
    <location>
        <begin position="110"/>
        <end position="119"/>
    </location>
</feature>
<dbReference type="AlphaFoldDB" id="A0A8H8DMK7"/>
<reference evidence="2 3" key="1">
    <citation type="journal article" name="Sci. Rep.">
        <title>Genome-scale phylogenetic analyses confirm Olpidium as the closest living zoosporic fungus to the non-flagellated, terrestrial fungi.</title>
        <authorList>
            <person name="Chang Y."/>
            <person name="Rochon D."/>
            <person name="Sekimoto S."/>
            <person name="Wang Y."/>
            <person name="Chovatia M."/>
            <person name="Sandor L."/>
            <person name="Salamov A."/>
            <person name="Grigoriev I.V."/>
            <person name="Stajich J.E."/>
            <person name="Spatafora J.W."/>
        </authorList>
    </citation>
    <scope>NUCLEOTIDE SEQUENCE [LARGE SCALE GENOMIC DNA]</scope>
    <source>
        <strain evidence="2">S191</strain>
    </source>
</reference>
<keyword evidence="3" id="KW-1185">Reference proteome</keyword>
<evidence type="ECO:0000313" key="2">
    <source>
        <dbReference type="EMBL" id="KAG5463402.1"/>
    </source>
</evidence>
<evidence type="ECO:0000313" key="3">
    <source>
        <dbReference type="Proteomes" id="UP000673691"/>
    </source>
</evidence>